<dbReference type="Pfam" id="PF02133">
    <property type="entry name" value="Transp_cyt_pur"/>
    <property type="match status" value="1"/>
</dbReference>
<evidence type="ECO:0000256" key="3">
    <source>
        <dbReference type="ARBA" id="ARBA00022692"/>
    </source>
</evidence>
<dbReference type="CDD" id="cd10323">
    <property type="entry name" value="SLC-NCS1sbd"/>
    <property type="match status" value="1"/>
</dbReference>
<dbReference type="EMBL" id="SSNT01000002">
    <property type="protein sequence ID" value="THF82291.1"/>
    <property type="molecule type" value="Genomic_DNA"/>
</dbReference>
<comment type="subcellular location">
    <subcellularLocation>
        <location evidence="1">Membrane</location>
        <topology evidence="1">Multi-pass membrane protein</topology>
    </subcellularLocation>
</comment>
<comment type="caution">
    <text evidence="6">The sequence shown here is derived from an EMBL/GenBank/DDBJ whole genome shotgun (WGS) entry which is preliminary data.</text>
</comment>
<evidence type="ECO:0000256" key="5">
    <source>
        <dbReference type="ARBA" id="ARBA00023136"/>
    </source>
</evidence>
<dbReference type="PANTHER" id="PTHR30618:SF0">
    <property type="entry name" value="PURINE-URACIL PERMEASE NCS1"/>
    <property type="match status" value="1"/>
</dbReference>
<organism evidence="6 7">
    <name type="scientific">Metabacillus sediminilitoris</name>
    <dbReference type="NCBI Taxonomy" id="2567941"/>
    <lineage>
        <taxon>Bacteria</taxon>
        <taxon>Bacillati</taxon>
        <taxon>Bacillota</taxon>
        <taxon>Bacilli</taxon>
        <taxon>Bacillales</taxon>
        <taxon>Bacillaceae</taxon>
        <taxon>Metabacillus</taxon>
    </lineage>
</organism>
<gene>
    <name evidence="6" type="ORF">E6W99_02320</name>
</gene>
<keyword evidence="3" id="KW-0812">Transmembrane</keyword>
<dbReference type="GO" id="GO:0015205">
    <property type="term" value="F:nucleobase transmembrane transporter activity"/>
    <property type="evidence" value="ECO:0007669"/>
    <property type="project" value="TreeGrafter"/>
</dbReference>
<dbReference type="PANTHER" id="PTHR30618">
    <property type="entry name" value="NCS1 FAMILY PURINE/PYRIMIDINE TRANSPORTER"/>
    <property type="match status" value="1"/>
</dbReference>
<name>A0A4S4C3G8_9BACI</name>
<dbReference type="InterPro" id="IPR001248">
    <property type="entry name" value="Pur-cyt_permease"/>
</dbReference>
<keyword evidence="5" id="KW-0472">Membrane</keyword>
<sequence>MSTILENHVFEESQQYHAAGVDESLKPKTEEGRTVSPISYMFMWIGDGVNLGNMTLGASLVVAGAATLNIFQTFAAAVIAIGIISIFFALNDRLGYRTGIPYVVQLRMSFGMKGAIISSLLRGIPAIIWYGFQSWIGATALNEIVKIISGGAFDHIAICFVAIQLVQIVLSLFGFHAIKWVEILASIVIMLALVYVFGVLLTSHSDVIVEKWVHTKGSWGLPFFAFIMMFLGNYAAIFLSAGDYSRELKSGISDAKRGFLYFSPIFIAYGFVLTIGVMLATATGISNPVKAFAIVVDNPYITVGVSAFIVIGAVAVNMVANIIPPTYVITLLTKMKYKAAVTITGLLALCSFPWVLVQDSSANGLGMFILIYSAFLGPIVSILLVEYYILRKQKVNVADLYKEDGPFAGYNPCALLAMIIGAGAAFIIVELAWIVGVVVAGIAYLLLTKYAFKNSKFKNGTIFENRSKSDKKIKSIS</sequence>
<dbReference type="Gene3D" id="1.10.4160.10">
    <property type="entry name" value="Hydantoin permease"/>
    <property type="match status" value="1"/>
</dbReference>
<dbReference type="OrthoDB" id="9780088at2"/>
<proteinExistence type="inferred from homology"/>
<accession>A0A4S4C3G8</accession>
<comment type="similarity">
    <text evidence="2">Belongs to the purine-cytosine permease (2.A.39) family.</text>
</comment>
<dbReference type="RefSeq" id="WP_136351526.1">
    <property type="nucleotide sequence ID" value="NZ_CP046266.1"/>
</dbReference>
<evidence type="ECO:0000256" key="2">
    <source>
        <dbReference type="ARBA" id="ARBA00008974"/>
    </source>
</evidence>
<dbReference type="AlphaFoldDB" id="A0A4S4C3G8"/>
<reference evidence="6 7" key="1">
    <citation type="submission" date="2019-04" db="EMBL/GenBank/DDBJ databases">
        <title>Bacillus sediminilitoris sp. nov., isolated from a tidal flat sediment on the East China Sea.</title>
        <authorList>
            <person name="Wei Y."/>
            <person name="Mao H."/>
            <person name="Fang J."/>
        </authorList>
    </citation>
    <scope>NUCLEOTIDE SEQUENCE [LARGE SCALE GENOMIC DNA]</scope>
    <source>
        <strain evidence="6 7">DSL-17</strain>
    </source>
</reference>
<protein>
    <submittedName>
        <fullName evidence="6">Allantoin permease</fullName>
    </submittedName>
</protein>
<evidence type="ECO:0000313" key="7">
    <source>
        <dbReference type="Proteomes" id="UP000310334"/>
    </source>
</evidence>
<keyword evidence="4" id="KW-1133">Transmembrane helix</keyword>
<evidence type="ECO:0000256" key="4">
    <source>
        <dbReference type="ARBA" id="ARBA00022989"/>
    </source>
</evidence>
<dbReference type="GO" id="GO:0005886">
    <property type="term" value="C:plasma membrane"/>
    <property type="evidence" value="ECO:0007669"/>
    <property type="project" value="TreeGrafter"/>
</dbReference>
<evidence type="ECO:0000313" key="6">
    <source>
        <dbReference type="EMBL" id="THF82291.1"/>
    </source>
</evidence>
<evidence type="ECO:0000256" key="1">
    <source>
        <dbReference type="ARBA" id="ARBA00004141"/>
    </source>
</evidence>
<dbReference type="Proteomes" id="UP000310334">
    <property type="component" value="Unassembled WGS sequence"/>
</dbReference>
<keyword evidence="7" id="KW-1185">Reference proteome</keyword>
<dbReference type="InterPro" id="IPR045225">
    <property type="entry name" value="Uracil/uridine/allantoin_perm"/>
</dbReference>